<gene>
    <name evidence="1" type="ORF">SAMN03080618_03582</name>
</gene>
<evidence type="ECO:0000313" key="2">
    <source>
        <dbReference type="Proteomes" id="UP000242763"/>
    </source>
</evidence>
<keyword evidence="2" id="KW-1185">Reference proteome</keyword>
<dbReference type="AlphaFoldDB" id="A0A1I3T5A0"/>
<evidence type="ECO:0000313" key="1">
    <source>
        <dbReference type="EMBL" id="SFJ66318.1"/>
    </source>
</evidence>
<dbReference type="EMBL" id="FORF01000045">
    <property type="protein sequence ID" value="SFJ66318.1"/>
    <property type="molecule type" value="Genomic_DNA"/>
</dbReference>
<reference evidence="2" key="1">
    <citation type="submission" date="2016-10" db="EMBL/GenBank/DDBJ databases">
        <authorList>
            <person name="Varghese N."/>
            <person name="Submissions S."/>
        </authorList>
    </citation>
    <scope>NUCLEOTIDE SEQUENCE [LARGE SCALE GENOMIC DNA]</scope>
    <source>
        <strain evidence="2">DSM 21857</strain>
    </source>
</reference>
<name>A0A1I3T5A0_9HYPH</name>
<protein>
    <submittedName>
        <fullName evidence="1">Uncharacterized protein</fullName>
    </submittedName>
</protein>
<dbReference type="Proteomes" id="UP000242763">
    <property type="component" value="Unassembled WGS sequence"/>
</dbReference>
<sequence length="63" mass="7169">MQSDHAAARIHLERALEQLQGDDKVSVQARQALDLLIEAVVVAQHRRKPAKVVWFPTSRTARR</sequence>
<organism evidence="1 2">
    <name type="scientific">Aquamicrobium aerolatum DSM 21857</name>
    <dbReference type="NCBI Taxonomy" id="1121003"/>
    <lineage>
        <taxon>Bacteria</taxon>
        <taxon>Pseudomonadati</taxon>
        <taxon>Pseudomonadota</taxon>
        <taxon>Alphaproteobacteria</taxon>
        <taxon>Hyphomicrobiales</taxon>
        <taxon>Phyllobacteriaceae</taxon>
        <taxon>Aerobium</taxon>
    </lineage>
</organism>
<accession>A0A1I3T5A0</accession>
<dbReference type="OrthoDB" id="8030915at2"/>
<proteinExistence type="predicted"/>
<dbReference type="STRING" id="1121003.SAMN03080618_03582"/>